<keyword evidence="4" id="KW-0732">Signal</keyword>
<evidence type="ECO:0000313" key="7">
    <source>
        <dbReference type="Proteomes" id="UP001295423"/>
    </source>
</evidence>
<dbReference type="Proteomes" id="UP001295423">
    <property type="component" value="Unassembled WGS sequence"/>
</dbReference>
<gene>
    <name evidence="6" type="ORF">CYCCA115_LOCUS247</name>
</gene>
<keyword evidence="2" id="KW-0808">Transferase</keyword>
<dbReference type="PANTHER" id="PTHR12203">
    <property type="entry name" value="KDEL LYS-ASP-GLU-LEU CONTAINING - RELATED"/>
    <property type="match status" value="1"/>
</dbReference>
<accession>A0AAD2CA98</accession>
<proteinExistence type="inferred from homology"/>
<dbReference type="SMART" id="SM00672">
    <property type="entry name" value="CAP10"/>
    <property type="match status" value="1"/>
</dbReference>
<dbReference type="PANTHER" id="PTHR12203:SF35">
    <property type="entry name" value="PROTEIN O-GLUCOSYLTRANSFERASE 1"/>
    <property type="match status" value="1"/>
</dbReference>
<dbReference type="InterPro" id="IPR051091">
    <property type="entry name" value="O-Glucosyltr/Glycosyltrsf_90"/>
</dbReference>
<dbReference type="GO" id="GO:0016740">
    <property type="term" value="F:transferase activity"/>
    <property type="evidence" value="ECO:0007669"/>
    <property type="project" value="UniProtKB-KW"/>
</dbReference>
<evidence type="ECO:0000256" key="3">
    <source>
        <dbReference type="SAM" id="MobiDB-lite"/>
    </source>
</evidence>
<sequence>MRSTFASTVFFSTLLWTSQCTTARRQDTDIESDSVERQRHYSHPSNDVGEEDETYPIKTKKTVARLRKPKTVKTNVTKPEKVLTSKDHRYSPARAIRDVGSIIHVPPTTRANRFPSVEQRIKLYMSNWYSPPCDDARDQFVRYEYNSESDGSEWKTLHLEAMSHEGLVNGTLTELHIKSIVEPDTLFYMDKETMQFCARDEIGDPEIEVMLSPRDQVLSERVMASTMQMYCYDIKKLMLPALLHVDWEREGTDKEAPPTLLQFGDNKNSHGHGTIAFPHLKKFRSAVASQKDLDRVTSVECHNKPREMLNAVHGNQVFQPIVWKLATHRHFGYLSRIQHWDTPWSEKMDKAIFRGQLTGAKDNYLRHESDFYNCMHMNRCKLVYEHANSTLLDAKLTSTRRRLPDVLNGVELVTVKSYPDALLKYKGLVMIEGNDVASGLKWALLSQSVVLMPVPKHTSWAMEELLEPWVHYVPLDDDASNVEELMQWVIDHDAEAQKIAERATLWMEDLVFHPDAAEDDRLIQEEIMRRYQAHFAPI</sequence>
<dbReference type="EMBL" id="CAKOGP040000001">
    <property type="protein sequence ID" value="CAJ1898330.1"/>
    <property type="molecule type" value="Genomic_DNA"/>
</dbReference>
<dbReference type="InterPro" id="IPR006598">
    <property type="entry name" value="CAP10"/>
</dbReference>
<evidence type="ECO:0000313" key="6">
    <source>
        <dbReference type="EMBL" id="CAJ1898330.1"/>
    </source>
</evidence>
<evidence type="ECO:0000256" key="4">
    <source>
        <dbReference type="SAM" id="SignalP"/>
    </source>
</evidence>
<evidence type="ECO:0000256" key="2">
    <source>
        <dbReference type="ARBA" id="ARBA00022679"/>
    </source>
</evidence>
<dbReference type="Pfam" id="PF05686">
    <property type="entry name" value="Glyco_transf_90"/>
    <property type="match status" value="1"/>
</dbReference>
<comment type="similarity">
    <text evidence="1">Belongs to the glycosyltransferase 90 family.</text>
</comment>
<evidence type="ECO:0000259" key="5">
    <source>
        <dbReference type="SMART" id="SM00672"/>
    </source>
</evidence>
<organism evidence="6 7">
    <name type="scientific">Cylindrotheca closterium</name>
    <dbReference type="NCBI Taxonomy" id="2856"/>
    <lineage>
        <taxon>Eukaryota</taxon>
        <taxon>Sar</taxon>
        <taxon>Stramenopiles</taxon>
        <taxon>Ochrophyta</taxon>
        <taxon>Bacillariophyta</taxon>
        <taxon>Bacillariophyceae</taxon>
        <taxon>Bacillariophycidae</taxon>
        <taxon>Bacillariales</taxon>
        <taxon>Bacillariaceae</taxon>
        <taxon>Cylindrotheca</taxon>
    </lineage>
</organism>
<feature type="compositionally biased region" description="Basic and acidic residues" evidence="3">
    <location>
        <begin position="25"/>
        <end position="39"/>
    </location>
</feature>
<feature type="chain" id="PRO_5041924496" description="Glycosyl transferase CAP10 domain-containing protein" evidence="4">
    <location>
        <begin position="24"/>
        <end position="538"/>
    </location>
</feature>
<feature type="domain" description="Glycosyl transferase CAP10" evidence="5">
    <location>
        <begin position="292"/>
        <end position="532"/>
    </location>
</feature>
<name>A0AAD2CA98_9STRA</name>
<keyword evidence="7" id="KW-1185">Reference proteome</keyword>
<protein>
    <recommendedName>
        <fullName evidence="5">Glycosyl transferase CAP10 domain-containing protein</fullName>
    </recommendedName>
</protein>
<feature type="signal peptide" evidence="4">
    <location>
        <begin position="1"/>
        <end position="23"/>
    </location>
</feature>
<evidence type="ECO:0000256" key="1">
    <source>
        <dbReference type="ARBA" id="ARBA00010118"/>
    </source>
</evidence>
<dbReference type="AlphaFoldDB" id="A0AAD2CA98"/>
<comment type="caution">
    <text evidence="6">The sequence shown here is derived from an EMBL/GenBank/DDBJ whole genome shotgun (WGS) entry which is preliminary data.</text>
</comment>
<feature type="region of interest" description="Disordered" evidence="3">
    <location>
        <begin position="25"/>
        <end position="56"/>
    </location>
</feature>
<reference evidence="6" key="1">
    <citation type="submission" date="2023-08" db="EMBL/GenBank/DDBJ databases">
        <authorList>
            <person name="Audoor S."/>
            <person name="Bilcke G."/>
        </authorList>
    </citation>
    <scope>NUCLEOTIDE SEQUENCE</scope>
</reference>